<keyword evidence="2" id="KW-0808">Transferase</keyword>
<dbReference type="RefSeq" id="WP_170935282.1">
    <property type="nucleotide sequence ID" value="NZ_CADFGW010000029.1"/>
</dbReference>
<dbReference type="Proteomes" id="UP000196218">
    <property type="component" value="Unassembled WGS sequence"/>
</dbReference>
<dbReference type="SUPFAM" id="SSF53335">
    <property type="entry name" value="S-adenosyl-L-methionine-dependent methyltransferases"/>
    <property type="match status" value="1"/>
</dbReference>
<dbReference type="InterPro" id="IPR029063">
    <property type="entry name" value="SAM-dependent_MTases_sf"/>
</dbReference>
<reference evidence="7 8" key="1">
    <citation type="submission" date="2016-04" db="EMBL/GenBank/DDBJ databases">
        <authorList>
            <person name="Peeters C."/>
        </authorList>
    </citation>
    <scope>NUCLEOTIDE SEQUENCE [LARGE SCALE GENOMIC DNA]</scope>
    <source>
        <strain evidence="7">LMG 29311</strain>
    </source>
</reference>
<evidence type="ECO:0000313" key="6">
    <source>
        <dbReference type="EMBL" id="SAJ96690.1"/>
    </source>
</evidence>
<dbReference type="PANTHER" id="PTHR13370">
    <property type="entry name" value="RNA METHYLASE-RELATED"/>
    <property type="match status" value="1"/>
</dbReference>
<protein>
    <recommendedName>
        <fullName evidence="3">Methyltransferase</fullName>
        <ecNumber evidence="3">2.1.1.-</ecNumber>
    </recommendedName>
</protein>
<organism evidence="7 8">
    <name type="scientific">Burkholderia multivorans</name>
    <dbReference type="NCBI Taxonomy" id="87883"/>
    <lineage>
        <taxon>Bacteria</taxon>
        <taxon>Pseudomonadati</taxon>
        <taxon>Pseudomonadota</taxon>
        <taxon>Betaproteobacteria</taxon>
        <taxon>Burkholderiales</taxon>
        <taxon>Burkholderiaceae</taxon>
        <taxon>Burkholderia</taxon>
        <taxon>Burkholderia cepacia complex</taxon>
    </lineage>
</organism>
<dbReference type="InterPro" id="IPR001091">
    <property type="entry name" value="RM_Methyltransferase"/>
</dbReference>
<feature type="domain" description="DNA methylase N-4/N-6" evidence="4">
    <location>
        <begin position="27"/>
        <end position="237"/>
    </location>
</feature>
<dbReference type="EC" id="2.1.1.-" evidence="3"/>
<dbReference type="InterPro" id="IPR002941">
    <property type="entry name" value="DNA_methylase_N4/N6"/>
</dbReference>
<accession>A0ABD7LJV0</accession>
<dbReference type="GO" id="GO:0008168">
    <property type="term" value="F:methyltransferase activity"/>
    <property type="evidence" value="ECO:0007669"/>
    <property type="project" value="UniProtKB-KW"/>
</dbReference>
<evidence type="ECO:0000313" key="5">
    <source>
        <dbReference type="EMBL" id="SAJ95492.1"/>
    </source>
</evidence>
<evidence type="ECO:0000313" key="8">
    <source>
        <dbReference type="Proteomes" id="UP000196218"/>
    </source>
</evidence>
<gene>
    <name evidence="7" type="ORF">UA18_02424</name>
    <name evidence="5" type="ORF">UA18_03209</name>
    <name evidence="6" type="ORF">UA18_03477</name>
</gene>
<dbReference type="Pfam" id="PF01555">
    <property type="entry name" value="N6_N4_Mtase"/>
    <property type="match status" value="1"/>
</dbReference>
<dbReference type="Gene3D" id="3.40.50.150">
    <property type="entry name" value="Vaccinia Virus protein VP39"/>
    <property type="match status" value="1"/>
</dbReference>
<evidence type="ECO:0000256" key="1">
    <source>
        <dbReference type="ARBA" id="ARBA00022603"/>
    </source>
</evidence>
<proteinExistence type="inferred from homology"/>
<evidence type="ECO:0000313" key="7">
    <source>
        <dbReference type="EMBL" id="SAK20279.1"/>
    </source>
</evidence>
<dbReference type="PRINTS" id="PR00508">
    <property type="entry name" value="S21N4MTFRASE"/>
</dbReference>
<sequence length="266" mass="29394">MTYKVQIGAATLYLGDCRDHWEPINADHIITDPPYEAEAHGAGRRLLGRVAELADSKIREIEAAPLDFAAMDDELRERVCRWASIECTGWFLAFCQAEAVSDWRAAMESASLKWRRAMVWIKPDSSPQLSGDRPAQGYESIAAAWCGKGKSVWNGGGKRGVFTYGKHDPGTGHGGSPNEHPTQKPLQLMLDLVSLFTQPGQLIVDPFMGSGTTGVAAIQLGRRFIGMELRPKYFEIACRRIEDAQRQESLFPATPIRAEQSAIDFA</sequence>
<dbReference type="PANTHER" id="PTHR13370:SF3">
    <property type="entry name" value="TRNA (GUANINE(10)-N2)-METHYLTRANSFERASE HOMOLOG"/>
    <property type="match status" value="1"/>
</dbReference>
<comment type="caution">
    <text evidence="7">The sequence shown here is derived from an EMBL/GenBank/DDBJ whole genome shotgun (WGS) entry which is preliminary data.</text>
</comment>
<evidence type="ECO:0000259" key="4">
    <source>
        <dbReference type="Pfam" id="PF01555"/>
    </source>
</evidence>
<evidence type="ECO:0000256" key="3">
    <source>
        <dbReference type="RuleBase" id="RU362026"/>
    </source>
</evidence>
<name>A0ABD7LJV0_9BURK</name>
<dbReference type="AlphaFoldDB" id="A0ABD7LJV0"/>
<dbReference type="EMBL" id="FKJW01000004">
    <property type="protein sequence ID" value="SAJ95492.1"/>
    <property type="molecule type" value="Genomic_DNA"/>
</dbReference>
<comment type="similarity">
    <text evidence="3">Belongs to the N(4)/N(6)-methyltransferase family.</text>
</comment>
<evidence type="ECO:0000256" key="2">
    <source>
        <dbReference type="ARBA" id="ARBA00022679"/>
    </source>
</evidence>
<keyword evidence="1 7" id="KW-0489">Methyltransferase</keyword>
<dbReference type="GO" id="GO:0032259">
    <property type="term" value="P:methylation"/>
    <property type="evidence" value="ECO:0007669"/>
    <property type="project" value="UniProtKB-KW"/>
</dbReference>
<dbReference type="EMBL" id="FKJW01000004">
    <property type="protein sequence ID" value="SAJ96690.1"/>
    <property type="molecule type" value="Genomic_DNA"/>
</dbReference>
<dbReference type="EMBL" id="FKJW01000003">
    <property type="protein sequence ID" value="SAK20279.1"/>
    <property type="molecule type" value="Genomic_DNA"/>
</dbReference>